<evidence type="ECO:0000313" key="4">
    <source>
        <dbReference type="Proteomes" id="UP000799118"/>
    </source>
</evidence>
<dbReference type="OrthoDB" id="2790754at2759"/>
<dbReference type="Proteomes" id="UP000799118">
    <property type="component" value="Unassembled WGS sequence"/>
</dbReference>
<dbReference type="AlphaFoldDB" id="A0A6A4H3D4"/>
<feature type="region of interest" description="Disordered" evidence="1">
    <location>
        <begin position="92"/>
        <end position="154"/>
    </location>
</feature>
<gene>
    <name evidence="3" type="ORF">BT96DRAFT_944429</name>
</gene>
<feature type="compositionally biased region" description="Polar residues" evidence="1">
    <location>
        <begin position="1"/>
        <end position="18"/>
    </location>
</feature>
<feature type="compositionally biased region" description="Low complexity" evidence="1">
    <location>
        <begin position="219"/>
        <end position="235"/>
    </location>
</feature>
<feature type="region of interest" description="Disordered" evidence="1">
    <location>
        <begin position="219"/>
        <end position="248"/>
    </location>
</feature>
<feature type="compositionally biased region" description="Acidic residues" evidence="1">
    <location>
        <begin position="102"/>
        <end position="131"/>
    </location>
</feature>
<protein>
    <recommendedName>
        <fullName evidence="2">DUF6532 domain-containing protein</fullName>
    </recommendedName>
</protein>
<feature type="compositionally biased region" description="Polar residues" evidence="1">
    <location>
        <begin position="179"/>
        <end position="194"/>
    </location>
</feature>
<name>A0A6A4H3D4_9AGAR</name>
<dbReference type="Pfam" id="PF20149">
    <property type="entry name" value="DUF6532"/>
    <property type="match status" value="1"/>
</dbReference>
<evidence type="ECO:0000313" key="3">
    <source>
        <dbReference type="EMBL" id="KAE9392699.1"/>
    </source>
</evidence>
<feature type="region of interest" description="Disordered" evidence="1">
    <location>
        <begin position="178"/>
        <end position="205"/>
    </location>
</feature>
<proteinExistence type="predicted"/>
<dbReference type="EMBL" id="ML769589">
    <property type="protein sequence ID" value="KAE9392699.1"/>
    <property type="molecule type" value="Genomic_DNA"/>
</dbReference>
<feature type="compositionally biased region" description="Low complexity" evidence="1">
    <location>
        <begin position="195"/>
        <end position="205"/>
    </location>
</feature>
<evidence type="ECO:0000256" key="1">
    <source>
        <dbReference type="SAM" id="MobiDB-lite"/>
    </source>
</evidence>
<organism evidence="3 4">
    <name type="scientific">Gymnopus androsaceus JB14</name>
    <dbReference type="NCBI Taxonomy" id="1447944"/>
    <lineage>
        <taxon>Eukaryota</taxon>
        <taxon>Fungi</taxon>
        <taxon>Dikarya</taxon>
        <taxon>Basidiomycota</taxon>
        <taxon>Agaricomycotina</taxon>
        <taxon>Agaricomycetes</taxon>
        <taxon>Agaricomycetidae</taxon>
        <taxon>Agaricales</taxon>
        <taxon>Marasmiineae</taxon>
        <taxon>Omphalotaceae</taxon>
        <taxon>Gymnopus</taxon>
    </lineage>
</organism>
<reference evidence="3" key="1">
    <citation type="journal article" date="2019" name="Environ. Microbiol.">
        <title>Fungal ecological strategies reflected in gene transcription - a case study of two litter decomposers.</title>
        <authorList>
            <person name="Barbi F."/>
            <person name="Kohler A."/>
            <person name="Barry K."/>
            <person name="Baskaran P."/>
            <person name="Daum C."/>
            <person name="Fauchery L."/>
            <person name="Ihrmark K."/>
            <person name="Kuo A."/>
            <person name="LaButti K."/>
            <person name="Lipzen A."/>
            <person name="Morin E."/>
            <person name="Grigoriev I.V."/>
            <person name="Henrissat B."/>
            <person name="Lindahl B."/>
            <person name="Martin F."/>
        </authorList>
    </citation>
    <scope>NUCLEOTIDE SEQUENCE</scope>
    <source>
        <strain evidence="3">JB14</strain>
    </source>
</reference>
<feature type="region of interest" description="Disordered" evidence="1">
    <location>
        <begin position="1"/>
        <end position="65"/>
    </location>
</feature>
<feature type="domain" description="DUF6532" evidence="2">
    <location>
        <begin position="266"/>
        <end position="466"/>
    </location>
</feature>
<dbReference type="InterPro" id="IPR045341">
    <property type="entry name" value="DUF6532"/>
</dbReference>
<sequence length="573" mass="61553">MARSGLTRSITVASQPQTRAAKAAASSKGPITRAKPPSLLKTKALSTKRKNTEQRSSSPIHLSAADERALAILKKRKSDAARKAEQARQLVIHEAAAAMADADSEEDEEESQGEEDQPQVDQCSTDEEDEVIFGGTPVPLTSPRQQQDDKESDEDAAFFADTFGTGNLHEISLKKGIGDTTNSMNIDEPNNNIRVSSSPVPSTPSKKMTALQRLRQRLALNISPSRSKSSGVGSPAATRRRRSSKITNDHFTPRTLSLALAGKKSARCETTMVDAFPGDKHKFFLGILHKLATTEKDGPLYQAYGCVLANMDLQKDLVLFLGYARGGIFTGFISRACQWVPSCFGLPGTMAAVEVRDLVQWIAHDGRFKYGEIDPVNRTYNTKLPFGSEGIAHILRLEVFASKGGANIDVFREVVAAGRIRGPTIALMLTCIEHALNEYSDGVHRHAEFSDAARSRYLFHLSSYNKIAVAAPTWAENFEISLYKLIITQSNKAFLLDVQADDLNEVDVAGLEADAVAEKDLVSVGSFAVGESSAASITATAPGPPIAATASPTTITTVPAPTASLASATHAAT</sequence>
<evidence type="ECO:0000259" key="2">
    <source>
        <dbReference type="Pfam" id="PF20149"/>
    </source>
</evidence>
<keyword evidence="4" id="KW-1185">Reference proteome</keyword>
<accession>A0A6A4H3D4</accession>